<dbReference type="PANTHER" id="PTHR46786:SF1">
    <property type="entry name" value="ZINC FINGER MATRIN-TYPE PROTEIN 3"/>
    <property type="match status" value="1"/>
</dbReference>
<evidence type="ECO:0000313" key="3">
    <source>
        <dbReference type="EMBL" id="CAG5094325.1"/>
    </source>
</evidence>
<dbReference type="Pfam" id="PF12874">
    <property type="entry name" value="zf-met"/>
    <property type="match status" value="1"/>
</dbReference>
<dbReference type="SUPFAM" id="SSF57667">
    <property type="entry name" value="beta-beta-alpha zinc fingers"/>
    <property type="match status" value="3"/>
</dbReference>
<feature type="domain" description="U1-type" evidence="2">
    <location>
        <begin position="84"/>
        <end position="118"/>
    </location>
</feature>
<dbReference type="Gene3D" id="3.30.160.60">
    <property type="entry name" value="Classic Zinc Finger"/>
    <property type="match status" value="4"/>
</dbReference>
<keyword evidence="4" id="KW-1185">Reference proteome</keyword>
<sequence>MGNRRMEYDIKFKEEDKEWITSGPAWCRASRAWAARQTTMKREERGLKQEMRGPVRSTITEKLKALADGEDDPTEDDDNNVWEQNMKQCDVCHLDFNCDRAATNHYMGQRHKAMVKMVKMKRTRDNILKSQGVEPSEDDEKVNYHVESETSRLNKRGRLAEDRDVFLDKIKDLPEEEQMRLREERVQKMSYKNVQPSFYATKQFIKEASFFRDEFATKVRSSWQHHPGNQYIQERMMRDKERQMKGLPVPKPVQVAEENRPKPLGESSTSAPLAIEDNKEEDEEPPAKKSRVPPAMTDSLCSVCNVEFCGPIPAKQHYDGQKHRKKMKQYEDGKIESSVVVKATPRRVEEAVVAKVGMNLEYCELCELKLSDNPVAAARHYSSKEHLKFMKIGVDTPGLPGKSSLQRGEEPRQFTGTWADKVEVSEVPQWGRQRFNRMGHRIKMKGVGAGPGKQPIPGEEESECRFCDMKFCEKPQAINHYMGKRHQTRLIQTACQAPRKTFVAPPRVGAGQLGQSICFNFSC</sequence>
<evidence type="ECO:0000256" key="1">
    <source>
        <dbReference type="SAM" id="MobiDB-lite"/>
    </source>
</evidence>
<feature type="domain" description="U1-type" evidence="2">
    <location>
        <begin position="459"/>
        <end position="493"/>
    </location>
</feature>
<dbReference type="InterPro" id="IPR052644">
    <property type="entry name" value="ZMAT3"/>
</dbReference>
<dbReference type="PANTHER" id="PTHR46786">
    <property type="entry name" value="ZINC FINGER MATRIN-TYPE PROTEIN 3"/>
    <property type="match status" value="1"/>
</dbReference>
<evidence type="ECO:0000313" key="4">
    <source>
        <dbReference type="Proteomes" id="UP001158576"/>
    </source>
</evidence>
<dbReference type="SMART" id="SM00451">
    <property type="entry name" value="ZnF_U1"/>
    <property type="match status" value="4"/>
</dbReference>
<dbReference type="InterPro" id="IPR036236">
    <property type="entry name" value="Znf_C2H2_sf"/>
</dbReference>
<dbReference type="InterPro" id="IPR013087">
    <property type="entry name" value="Znf_C2H2_type"/>
</dbReference>
<dbReference type="InterPro" id="IPR003604">
    <property type="entry name" value="Matrin/U1-like-C_Znf_C2H2"/>
</dbReference>
<dbReference type="Proteomes" id="UP001158576">
    <property type="component" value="Chromosome XSR"/>
</dbReference>
<feature type="region of interest" description="Disordered" evidence="1">
    <location>
        <begin position="245"/>
        <end position="294"/>
    </location>
</feature>
<name>A0ABN7SAN2_OIKDI</name>
<reference evidence="3 4" key="1">
    <citation type="submission" date="2021-04" db="EMBL/GenBank/DDBJ databases">
        <authorList>
            <person name="Bliznina A."/>
        </authorList>
    </citation>
    <scope>NUCLEOTIDE SEQUENCE [LARGE SCALE GENOMIC DNA]</scope>
</reference>
<feature type="domain" description="U1-type" evidence="2">
    <location>
        <begin position="358"/>
        <end position="393"/>
    </location>
</feature>
<feature type="domain" description="U1-type" evidence="2">
    <location>
        <begin position="296"/>
        <end position="330"/>
    </location>
</feature>
<gene>
    <name evidence="3" type="ORF">OKIOD_LOCUS5011</name>
</gene>
<evidence type="ECO:0000259" key="2">
    <source>
        <dbReference type="SMART" id="SM00451"/>
    </source>
</evidence>
<dbReference type="EMBL" id="OU015569">
    <property type="protein sequence ID" value="CAG5094325.1"/>
    <property type="molecule type" value="Genomic_DNA"/>
</dbReference>
<protein>
    <submittedName>
        <fullName evidence="3">Oidioi.mRNA.OKI2018_I69.XSR.g13453.t1.cds</fullName>
    </submittedName>
</protein>
<organism evidence="3 4">
    <name type="scientific">Oikopleura dioica</name>
    <name type="common">Tunicate</name>
    <dbReference type="NCBI Taxonomy" id="34765"/>
    <lineage>
        <taxon>Eukaryota</taxon>
        <taxon>Metazoa</taxon>
        <taxon>Chordata</taxon>
        <taxon>Tunicata</taxon>
        <taxon>Appendicularia</taxon>
        <taxon>Copelata</taxon>
        <taxon>Oikopleuridae</taxon>
        <taxon>Oikopleura</taxon>
    </lineage>
</organism>
<proteinExistence type="predicted"/>
<accession>A0ABN7SAN2</accession>